<dbReference type="GO" id="GO:0071949">
    <property type="term" value="F:FAD binding"/>
    <property type="evidence" value="ECO:0007669"/>
    <property type="project" value="InterPro"/>
</dbReference>
<evidence type="ECO:0000256" key="2">
    <source>
        <dbReference type="ARBA" id="ARBA00022630"/>
    </source>
</evidence>
<dbReference type="InterPro" id="IPR036188">
    <property type="entry name" value="FAD/NAD-bd_sf"/>
</dbReference>
<dbReference type="AlphaFoldDB" id="A0A9P6J894"/>
<dbReference type="Proteomes" id="UP000738359">
    <property type="component" value="Unassembled WGS sequence"/>
</dbReference>
<gene>
    <name evidence="6" type="ORF">BGZ70_006312</name>
</gene>
<comment type="caution">
    <text evidence="6">The sequence shown here is derived from an EMBL/GenBank/DDBJ whole genome shotgun (WGS) entry which is preliminary data.</text>
</comment>
<dbReference type="GO" id="GO:0004497">
    <property type="term" value="F:monooxygenase activity"/>
    <property type="evidence" value="ECO:0007669"/>
    <property type="project" value="InterPro"/>
</dbReference>
<dbReference type="PRINTS" id="PR00420">
    <property type="entry name" value="RNGMNOXGNASE"/>
</dbReference>
<dbReference type="PANTHER" id="PTHR47356">
    <property type="entry name" value="FAD-DEPENDENT MONOOXYGENASE ASQG-RELATED"/>
    <property type="match status" value="1"/>
</dbReference>
<dbReference type="Pfam" id="PF01494">
    <property type="entry name" value="FAD_binding_3"/>
    <property type="match status" value="1"/>
</dbReference>
<protein>
    <recommendedName>
        <fullName evidence="5">FAD-binding domain-containing protein</fullName>
    </recommendedName>
</protein>
<evidence type="ECO:0000256" key="4">
    <source>
        <dbReference type="ARBA" id="ARBA00023002"/>
    </source>
</evidence>
<reference evidence="6" key="1">
    <citation type="journal article" date="2020" name="Fungal Divers.">
        <title>Resolving the Mortierellaceae phylogeny through synthesis of multi-gene phylogenetics and phylogenomics.</title>
        <authorList>
            <person name="Vandepol N."/>
            <person name="Liber J."/>
            <person name="Desiro A."/>
            <person name="Na H."/>
            <person name="Kennedy M."/>
            <person name="Barry K."/>
            <person name="Grigoriev I.V."/>
            <person name="Miller A.N."/>
            <person name="O'Donnell K."/>
            <person name="Stajich J.E."/>
            <person name="Bonito G."/>
        </authorList>
    </citation>
    <scope>NUCLEOTIDE SEQUENCE</scope>
    <source>
        <strain evidence="6">CK1249</strain>
    </source>
</reference>
<dbReference type="OrthoDB" id="655030at2759"/>
<evidence type="ECO:0000256" key="3">
    <source>
        <dbReference type="ARBA" id="ARBA00022827"/>
    </source>
</evidence>
<keyword evidence="7" id="KW-1185">Reference proteome</keyword>
<organism evidence="6 7">
    <name type="scientific">Mortierella alpina</name>
    <name type="common">Oleaginous fungus</name>
    <name type="synonym">Mortierella renispora</name>
    <dbReference type="NCBI Taxonomy" id="64518"/>
    <lineage>
        <taxon>Eukaryota</taxon>
        <taxon>Fungi</taxon>
        <taxon>Fungi incertae sedis</taxon>
        <taxon>Mucoromycota</taxon>
        <taxon>Mortierellomycotina</taxon>
        <taxon>Mortierellomycetes</taxon>
        <taxon>Mortierellales</taxon>
        <taxon>Mortierellaceae</taxon>
        <taxon>Mortierella</taxon>
    </lineage>
</organism>
<proteinExistence type="inferred from homology"/>
<feature type="domain" description="FAD-binding" evidence="5">
    <location>
        <begin position="15"/>
        <end position="198"/>
    </location>
</feature>
<evidence type="ECO:0000313" key="6">
    <source>
        <dbReference type="EMBL" id="KAF9964534.1"/>
    </source>
</evidence>
<name>A0A9P6J894_MORAP</name>
<dbReference type="InterPro" id="IPR050562">
    <property type="entry name" value="FAD_mOase_fung"/>
</dbReference>
<evidence type="ECO:0000313" key="7">
    <source>
        <dbReference type="Proteomes" id="UP000738359"/>
    </source>
</evidence>
<keyword evidence="3" id="KW-0274">FAD</keyword>
<evidence type="ECO:0000259" key="5">
    <source>
        <dbReference type="Pfam" id="PF01494"/>
    </source>
</evidence>
<keyword evidence="2" id="KW-0285">Flavoprotein</keyword>
<dbReference type="PANTHER" id="PTHR47356:SF2">
    <property type="entry name" value="FAD-BINDING DOMAIN-CONTAINING PROTEIN-RELATED"/>
    <property type="match status" value="1"/>
</dbReference>
<accession>A0A9P6J894</accession>
<evidence type="ECO:0000256" key="1">
    <source>
        <dbReference type="ARBA" id="ARBA00007992"/>
    </source>
</evidence>
<dbReference type="Gene3D" id="3.50.50.60">
    <property type="entry name" value="FAD/NAD(P)-binding domain"/>
    <property type="match status" value="1"/>
</dbReference>
<keyword evidence="4" id="KW-0560">Oxidoreductase</keyword>
<comment type="similarity">
    <text evidence="1">Belongs to the paxM FAD-dependent monooxygenase family.</text>
</comment>
<dbReference type="EMBL" id="JAAAHY010000352">
    <property type="protein sequence ID" value="KAF9964534.1"/>
    <property type="molecule type" value="Genomic_DNA"/>
</dbReference>
<dbReference type="SUPFAM" id="SSF51905">
    <property type="entry name" value="FAD/NAD(P)-binding domain"/>
    <property type="match status" value="1"/>
</dbReference>
<dbReference type="InterPro" id="IPR002938">
    <property type="entry name" value="FAD-bd"/>
</dbReference>
<sequence>MPIPRFALEDDAAFETKVLISGAGLGGLMLGALLERAGIDFAIYEQADRYIRIGSAMALTANVLPLLDQIGILPMVLEKSKPVEKVECYNEKLKLFLPLQYHHTEKFAGYLARVIPHPNLYDILYSQVPEHKILWGKKIIRIQDDHDGVSIGCTDGTSYRGQVVVGADGAHSGVRESMYKGLNEKGELPRPDKEDVSFNGVCLLGETKVLKADKFPQLRESSSVIQTMGSLQTAETITRWKSQPAGDMCEALKDLPLPCGENLTLQDLMEETSRELLSKIMHEERFFQTWYSGRAVLMGDGERILQR</sequence>